<evidence type="ECO:0000256" key="1">
    <source>
        <dbReference type="ARBA" id="ARBA00022617"/>
    </source>
</evidence>
<dbReference type="PROSITE" id="PS51007">
    <property type="entry name" value="CYTC"/>
    <property type="match status" value="1"/>
</dbReference>
<feature type="domain" description="Cytochrome c" evidence="5">
    <location>
        <begin position="422"/>
        <end position="655"/>
    </location>
</feature>
<name>A0ABV6YL37_UNCEI</name>
<dbReference type="InterPro" id="IPR009056">
    <property type="entry name" value="Cyt_c-like_dom"/>
</dbReference>
<dbReference type="InterPro" id="IPR051200">
    <property type="entry name" value="Host-pathogen_enzymatic-act"/>
</dbReference>
<dbReference type="InterPro" id="IPR019405">
    <property type="entry name" value="Lactonase_7-beta_prop"/>
</dbReference>
<dbReference type="Gene3D" id="1.10.760.10">
    <property type="entry name" value="Cytochrome c-like domain"/>
    <property type="match status" value="2"/>
</dbReference>
<dbReference type="EMBL" id="JBHPKH010000066">
    <property type="protein sequence ID" value="MFC1573048.1"/>
    <property type="molecule type" value="Genomic_DNA"/>
</dbReference>
<dbReference type="Proteomes" id="UP001593833">
    <property type="component" value="Unassembled WGS sequence"/>
</dbReference>
<dbReference type="InterPro" id="IPR011045">
    <property type="entry name" value="N2O_reductase_N"/>
</dbReference>
<proteinExistence type="predicted"/>
<organism evidence="6 7">
    <name type="scientific">Eiseniibacteriota bacterium</name>
    <dbReference type="NCBI Taxonomy" id="2212470"/>
    <lineage>
        <taxon>Bacteria</taxon>
        <taxon>Candidatus Eiseniibacteriota</taxon>
    </lineage>
</organism>
<dbReference type="InterPro" id="IPR015943">
    <property type="entry name" value="WD40/YVTN_repeat-like_dom_sf"/>
</dbReference>
<keyword evidence="3 4" id="KW-0408">Iron</keyword>
<sequence length="655" mass="72262">MKSSRRQADRSRMIPPAAAVLLLLGMALVIAGVAADMPTLPDDGSRRNQYAVAADDLYKSPLRLLLTPGGELLYVTCEGTNQVLVVDTESRVVVDSITVGRMPFGLVLSRNADKLYVSNRWDNDVSVVDLSSKQVETTIPVGDDPHSMAVSPDGTTLFVANLGTNDLSVVDVPGLREIKRLSMGMAPFDLALSPDGGTLYVSNQYSIPVPFRTAPIVELTVVDVTDQLVRERRRLPSTTIGQGVAVSPDGQFAAVALELPKNLIPETQIYQGWMVTYGVALSETRAGGRTAYLLLDEPNLYFADPYGIAFSPDGQFLYVSSSGADAMTVIDMQAVRDLLQVNNGRITISDELISIYARHLGLSDEYVSARIPTGYNPKDVVVSPDGRWVYVANRLDDQITVIDADAQRVAGTIDLGGPRIVTTLRKGAYLFNYASISFQKQLSCNTCHPEMGVDGLSYDIAVDGGMGRNLVDNLTLRGIAETAPFKWTGKNPNLQRQEGPRAAQLFFRTHGYTDDENEAIVQFIEAIPKTPNRYSDADDPLNEFQETGKEMYERAYDNMGRYIPKSNRCITCHPPPYGTDRLKHDVGSKSDHDWDGVFDSPHLTNIYQRPPHMHDGRCYSLEEIWTEFNPDDTHGVTNDMTKDQLNALIEYVKTF</sequence>
<evidence type="ECO:0000313" key="6">
    <source>
        <dbReference type="EMBL" id="MFC1573048.1"/>
    </source>
</evidence>
<keyword evidence="1 4" id="KW-0349">Heme</keyword>
<evidence type="ECO:0000259" key="5">
    <source>
        <dbReference type="PROSITE" id="PS51007"/>
    </source>
</evidence>
<protein>
    <submittedName>
        <fullName evidence="6">Beta-propeller fold lactonase family protein</fullName>
    </submittedName>
</protein>
<keyword evidence="2 4" id="KW-0479">Metal-binding</keyword>
<keyword evidence="7" id="KW-1185">Reference proteome</keyword>
<comment type="caution">
    <text evidence="6">The sequence shown here is derived from an EMBL/GenBank/DDBJ whole genome shotgun (WGS) entry which is preliminary data.</text>
</comment>
<accession>A0ABV6YL37</accession>
<dbReference type="PANTHER" id="PTHR47197:SF3">
    <property type="entry name" value="DIHYDRO-HEME D1 DEHYDROGENASE"/>
    <property type="match status" value="1"/>
</dbReference>
<dbReference type="Gene3D" id="2.130.10.10">
    <property type="entry name" value="YVTN repeat-like/Quinoprotein amine dehydrogenase"/>
    <property type="match status" value="1"/>
</dbReference>
<dbReference type="SUPFAM" id="SSF46626">
    <property type="entry name" value="Cytochrome c"/>
    <property type="match status" value="2"/>
</dbReference>
<evidence type="ECO:0000313" key="7">
    <source>
        <dbReference type="Proteomes" id="UP001593833"/>
    </source>
</evidence>
<reference evidence="6 7" key="1">
    <citation type="submission" date="2024-09" db="EMBL/GenBank/DDBJ databases">
        <authorList>
            <person name="D'Angelo T."/>
        </authorList>
    </citation>
    <scope>NUCLEOTIDE SEQUENCE [LARGE SCALE GENOMIC DNA]</scope>
    <source>
        <strain evidence="6">SAG AM-320-E07</strain>
    </source>
</reference>
<evidence type="ECO:0000256" key="2">
    <source>
        <dbReference type="ARBA" id="ARBA00022723"/>
    </source>
</evidence>
<evidence type="ECO:0000256" key="3">
    <source>
        <dbReference type="ARBA" id="ARBA00023004"/>
    </source>
</evidence>
<dbReference type="InterPro" id="IPR036909">
    <property type="entry name" value="Cyt_c-like_dom_sf"/>
</dbReference>
<evidence type="ECO:0000256" key="4">
    <source>
        <dbReference type="PROSITE-ProRule" id="PRU00433"/>
    </source>
</evidence>
<dbReference type="Pfam" id="PF10282">
    <property type="entry name" value="Lactonase"/>
    <property type="match status" value="1"/>
</dbReference>
<gene>
    <name evidence="6" type="ORF">ACFL6M_05560</name>
</gene>
<dbReference type="InterPro" id="IPR011964">
    <property type="entry name" value="YVTN_b-propeller_repeat"/>
</dbReference>
<dbReference type="SUPFAM" id="SSF50974">
    <property type="entry name" value="Nitrous oxide reductase, N-terminal domain"/>
    <property type="match status" value="1"/>
</dbReference>
<dbReference type="PANTHER" id="PTHR47197">
    <property type="entry name" value="PROTEIN NIRF"/>
    <property type="match status" value="1"/>
</dbReference>
<dbReference type="NCBIfam" id="TIGR02276">
    <property type="entry name" value="beta_rpt_yvtn"/>
    <property type="match status" value="3"/>
</dbReference>